<accession>A0A3B1BBX4</accession>
<dbReference type="InterPro" id="IPR051012">
    <property type="entry name" value="CellSynth/LPSAsmb/PSIAsmb"/>
</dbReference>
<evidence type="ECO:0000256" key="5">
    <source>
        <dbReference type="ARBA" id="ARBA00023306"/>
    </source>
</evidence>
<gene>
    <name evidence="6" type="ORF">MNBD_NITROSPINAE03-765</name>
</gene>
<dbReference type="Pfam" id="PF10345">
    <property type="entry name" value="Cohesin_load"/>
    <property type="match status" value="1"/>
</dbReference>
<dbReference type="SUPFAM" id="SSF48452">
    <property type="entry name" value="TPR-like"/>
    <property type="match status" value="2"/>
</dbReference>
<evidence type="ECO:0000256" key="3">
    <source>
        <dbReference type="ARBA" id="ARBA00022776"/>
    </source>
</evidence>
<dbReference type="GO" id="GO:0046872">
    <property type="term" value="F:metal ion binding"/>
    <property type="evidence" value="ECO:0007669"/>
    <property type="project" value="UniProtKB-KW"/>
</dbReference>
<dbReference type="PANTHER" id="PTHR45586">
    <property type="entry name" value="TPR REPEAT-CONTAINING PROTEIN PA4667"/>
    <property type="match status" value="1"/>
</dbReference>
<organism evidence="6">
    <name type="scientific">hydrothermal vent metagenome</name>
    <dbReference type="NCBI Taxonomy" id="652676"/>
    <lineage>
        <taxon>unclassified sequences</taxon>
        <taxon>metagenomes</taxon>
        <taxon>ecological metagenomes</taxon>
    </lineage>
</organism>
<protein>
    <submittedName>
        <fullName evidence="6">Uncharacterized protein</fullName>
    </submittedName>
</protein>
<dbReference type="Gene3D" id="1.25.40.10">
    <property type="entry name" value="Tetratricopeptide repeat domain"/>
    <property type="match status" value="2"/>
</dbReference>
<keyword evidence="4" id="KW-0802">TPR repeat</keyword>
<evidence type="ECO:0000256" key="2">
    <source>
        <dbReference type="ARBA" id="ARBA00022737"/>
    </source>
</evidence>
<evidence type="ECO:0000313" key="6">
    <source>
        <dbReference type="EMBL" id="VAX15766.1"/>
    </source>
</evidence>
<dbReference type="InterPro" id="IPR011990">
    <property type="entry name" value="TPR-like_helical_dom_sf"/>
</dbReference>
<dbReference type="PANTHER" id="PTHR45586:SF1">
    <property type="entry name" value="LIPOPOLYSACCHARIDE ASSEMBLY PROTEIN B"/>
    <property type="match status" value="1"/>
</dbReference>
<dbReference type="PROSITE" id="PS50005">
    <property type="entry name" value="TPR"/>
    <property type="match status" value="1"/>
</dbReference>
<dbReference type="InterPro" id="IPR019734">
    <property type="entry name" value="TPR_rpt"/>
</dbReference>
<proteinExistence type="predicted"/>
<evidence type="ECO:0000256" key="1">
    <source>
        <dbReference type="ARBA" id="ARBA00022618"/>
    </source>
</evidence>
<reference evidence="6" key="1">
    <citation type="submission" date="2018-06" db="EMBL/GenBank/DDBJ databases">
        <authorList>
            <person name="Zhirakovskaya E."/>
        </authorList>
    </citation>
    <scope>NUCLEOTIDE SEQUENCE</scope>
</reference>
<dbReference type="AlphaFoldDB" id="A0A3B1BBX4"/>
<evidence type="ECO:0000256" key="4">
    <source>
        <dbReference type="ARBA" id="ARBA00022803"/>
    </source>
</evidence>
<dbReference type="GO" id="GO:0051301">
    <property type="term" value="P:cell division"/>
    <property type="evidence" value="ECO:0007669"/>
    <property type="project" value="UniProtKB-KW"/>
</dbReference>
<keyword evidence="2" id="KW-0677">Repeat</keyword>
<keyword evidence="1" id="KW-0132">Cell division</keyword>
<keyword evidence="5" id="KW-0131">Cell cycle</keyword>
<dbReference type="InterPro" id="IPR019440">
    <property type="entry name" value="MAU2"/>
</dbReference>
<name>A0A3B1BBX4_9ZZZZ</name>
<feature type="non-terminal residue" evidence="6">
    <location>
        <position position="1"/>
    </location>
</feature>
<dbReference type="EMBL" id="UOGB01000032">
    <property type="protein sequence ID" value="VAX15766.1"/>
    <property type="molecule type" value="Genomic_DNA"/>
</dbReference>
<dbReference type="GO" id="GO:0007064">
    <property type="term" value="P:mitotic sister chromatid cohesion"/>
    <property type="evidence" value="ECO:0007669"/>
    <property type="project" value="InterPro"/>
</dbReference>
<sequence length="307" mass="34006">GVIRRMDGMVSEAIKLHSKAKGIDKNSVTALMELGEDYIAAEQFTNAVSVFQEAIGLVGRSLPPHIRIRDILLKTRNFKEAIAAQKRIVSIAPREQAQEERAMLVALTYEEALDKLAEGRFYDARDGFKSVLRNDGQFIPAYLKLAEVYERIGSTKNSIKTLEKGFKATRSILVLKALEMFLSARGEMDKVVDNYKWAKNLESNNEVIRLLLADAYVNVSNFASARAEIDSLNGSLVHTTLYHLIEGKIQHGENNIDQALDSYAKAREKEAASCLSFTCIACGGGSHEFSGRCKACGQWNALRAVLS</sequence>
<keyword evidence="3" id="KW-0498">Mitosis</keyword>